<dbReference type="GO" id="GO:0005730">
    <property type="term" value="C:nucleolus"/>
    <property type="evidence" value="ECO:0007669"/>
    <property type="project" value="UniProtKB-SubCell"/>
</dbReference>
<proteinExistence type="inferred from homology"/>
<dbReference type="InterPro" id="IPR015418">
    <property type="entry name" value="Eaf6"/>
</dbReference>
<protein>
    <recommendedName>
        <fullName evidence="2 9">Chromatin modification-related protein MEAF6</fullName>
    </recommendedName>
</protein>
<dbReference type="OMA" id="LICRLEW"/>
<keyword evidence="9" id="KW-0137">Centromere</keyword>
<evidence type="ECO:0000313" key="12">
    <source>
        <dbReference type="Proteomes" id="UP000265020"/>
    </source>
</evidence>
<evidence type="ECO:0000256" key="5">
    <source>
        <dbReference type="ARBA" id="ARBA00023054"/>
    </source>
</evidence>
<feature type="compositionally biased region" description="Polar residues" evidence="10">
    <location>
        <begin position="103"/>
        <end position="118"/>
    </location>
</feature>
<evidence type="ECO:0000256" key="3">
    <source>
        <dbReference type="ARBA" id="ARBA00022853"/>
    </source>
</evidence>
<dbReference type="Pfam" id="PF09340">
    <property type="entry name" value="NuA4"/>
    <property type="match status" value="1"/>
</dbReference>
<evidence type="ECO:0000256" key="2">
    <source>
        <dbReference type="ARBA" id="ARBA00019141"/>
    </source>
</evidence>
<evidence type="ECO:0000256" key="1">
    <source>
        <dbReference type="ARBA" id="ARBA00010916"/>
    </source>
</evidence>
<keyword evidence="3 9" id="KW-0156">Chromatin regulator</keyword>
<dbReference type="STRING" id="28743.ENSCVAP00000014898"/>
<dbReference type="GeneTree" id="ENSGT00390000015257"/>
<keyword evidence="9" id="KW-0010">Activator</keyword>
<name>A0A3Q2D8H7_CYPVA</name>
<dbReference type="Proteomes" id="UP000265020">
    <property type="component" value="Unassembled WGS sequence"/>
</dbReference>
<feature type="compositionally biased region" description="Basic residues" evidence="10">
    <location>
        <begin position="151"/>
        <end position="165"/>
    </location>
</feature>
<evidence type="ECO:0000256" key="10">
    <source>
        <dbReference type="SAM" id="MobiDB-lite"/>
    </source>
</evidence>
<feature type="compositionally biased region" description="Acidic residues" evidence="10">
    <location>
        <begin position="119"/>
        <end position="128"/>
    </location>
</feature>
<dbReference type="GO" id="GO:0000776">
    <property type="term" value="C:kinetochore"/>
    <property type="evidence" value="ECO:0007669"/>
    <property type="project" value="UniProtKB-UniRule"/>
</dbReference>
<accession>A0A3Q2D8H7</accession>
<keyword evidence="9" id="KW-0995">Kinetochore</keyword>
<reference evidence="11" key="1">
    <citation type="submission" date="2025-08" db="UniProtKB">
        <authorList>
            <consortium name="Ensembl"/>
        </authorList>
    </citation>
    <scope>IDENTIFICATION</scope>
</reference>
<sequence length="173" mass="19447">LNLHSDLQFPSTQQETLVNLERQIYAFEGSYLEDTQMYGNIIRGWDRYLTNQKNSNSKTDRRNRKFKEAERLFSKSSVTSVAAVCALGGIPDHMNEKREAGSGTESDASPDLQNQENEPSQEDTEDMDSALQDLKPQKAASSSSSSSHHGNPNKKRKNKNRHRYGSVRPGGSR</sequence>
<comment type="function">
    <text evidence="8 9">Component of the NuA4 histone acetyltransferase complex which is involved in transcriptional activation of select genes principally by acetylation of nucleosomal histone H4 and H2A. This modification may both alter nucleosome - DNA interactions and promote interaction of the modified histones with other proteins which positively regulate transcription. Component of HBO1 complexes, which specifically mediate acetylation of histone H3 at 'Lys-14' (H3K14ac), and have reduced activity toward histone H4. Component of the MOZ/MORF complex which has a histone H3 acetyltransferase activity.</text>
</comment>
<evidence type="ECO:0000313" key="11">
    <source>
        <dbReference type="Ensembl" id="ENSCVAP00000014898.1"/>
    </source>
</evidence>
<dbReference type="GO" id="GO:0070776">
    <property type="term" value="C:MOZ/MORF histone acetyltransferase complex"/>
    <property type="evidence" value="ECO:0007669"/>
    <property type="project" value="UniProtKB-UniRule"/>
</dbReference>
<keyword evidence="9" id="KW-0158">Chromosome</keyword>
<comment type="subunit">
    <text evidence="9">Component of the NuA4 histone acetyltransferase complex. Component of the hbo1 complex. Component of the moz/morf complex.</text>
</comment>
<feature type="compositionally biased region" description="Low complexity" evidence="10">
    <location>
        <begin position="141"/>
        <end position="150"/>
    </location>
</feature>
<dbReference type="GO" id="GO:0035267">
    <property type="term" value="C:NuA4 histone acetyltransferase complex"/>
    <property type="evidence" value="ECO:0007669"/>
    <property type="project" value="UniProtKB-UniRule"/>
</dbReference>
<dbReference type="PANTHER" id="PTHR13476">
    <property type="entry name" value="CHROMATIN MODIFICATION-RELATED PROTEIN MEAF6"/>
    <property type="match status" value="1"/>
</dbReference>
<evidence type="ECO:0000256" key="9">
    <source>
        <dbReference type="RuleBase" id="RU368022"/>
    </source>
</evidence>
<evidence type="ECO:0000256" key="7">
    <source>
        <dbReference type="ARBA" id="ARBA00023242"/>
    </source>
</evidence>
<dbReference type="AlphaFoldDB" id="A0A3Q2D8H7"/>
<evidence type="ECO:0000256" key="8">
    <source>
        <dbReference type="ARBA" id="ARBA00046129"/>
    </source>
</evidence>
<feature type="region of interest" description="Disordered" evidence="10">
    <location>
        <begin position="89"/>
        <end position="173"/>
    </location>
</feature>
<keyword evidence="4 9" id="KW-0805">Transcription regulation</keyword>
<keyword evidence="7 9" id="KW-0539">Nucleus</keyword>
<dbReference type="GO" id="GO:0006325">
    <property type="term" value="P:chromatin organization"/>
    <property type="evidence" value="ECO:0007669"/>
    <property type="project" value="UniProtKB-KW"/>
</dbReference>
<comment type="similarity">
    <text evidence="1 9">Belongs to the EAF6 family.</text>
</comment>
<evidence type="ECO:0000256" key="6">
    <source>
        <dbReference type="ARBA" id="ARBA00023163"/>
    </source>
</evidence>
<comment type="subcellular location">
    <subcellularLocation>
        <location evidence="9">Nucleus</location>
        <location evidence="9">Nucleolus</location>
    </subcellularLocation>
    <subcellularLocation>
        <location evidence="9">Chromosome</location>
        <location evidence="9">Centromere</location>
        <location evidence="9">Kinetochore</location>
    </subcellularLocation>
</comment>
<evidence type="ECO:0000256" key="4">
    <source>
        <dbReference type="ARBA" id="ARBA00023015"/>
    </source>
</evidence>
<dbReference type="Ensembl" id="ENSCVAT00000022845.1">
    <property type="protein sequence ID" value="ENSCVAP00000014898.1"/>
    <property type="gene ID" value="ENSCVAG00000017635.1"/>
</dbReference>
<reference evidence="11" key="2">
    <citation type="submission" date="2025-09" db="UniProtKB">
        <authorList>
            <consortium name="Ensembl"/>
        </authorList>
    </citation>
    <scope>IDENTIFICATION</scope>
</reference>
<keyword evidence="5" id="KW-0175">Coiled coil</keyword>
<keyword evidence="6 9" id="KW-0804">Transcription</keyword>
<organism evidence="11 12">
    <name type="scientific">Cyprinodon variegatus</name>
    <name type="common">Sheepshead minnow</name>
    <dbReference type="NCBI Taxonomy" id="28743"/>
    <lineage>
        <taxon>Eukaryota</taxon>
        <taxon>Metazoa</taxon>
        <taxon>Chordata</taxon>
        <taxon>Craniata</taxon>
        <taxon>Vertebrata</taxon>
        <taxon>Euteleostomi</taxon>
        <taxon>Actinopterygii</taxon>
        <taxon>Neopterygii</taxon>
        <taxon>Teleostei</taxon>
        <taxon>Neoteleostei</taxon>
        <taxon>Acanthomorphata</taxon>
        <taxon>Ovalentaria</taxon>
        <taxon>Atherinomorphae</taxon>
        <taxon>Cyprinodontiformes</taxon>
        <taxon>Cyprinodontidae</taxon>
        <taxon>Cyprinodon</taxon>
    </lineage>
</organism>
<keyword evidence="12" id="KW-1185">Reference proteome</keyword>